<keyword evidence="1" id="KW-0812">Transmembrane</keyword>
<dbReference type="EMBL" id="BQNB010008849">
    <property type="protein sequence ID" value="GJS55149.1"/>
    <property type="molecule type" value="Genomic_DNA"/>
</dbReference>
<evidence type="ECO:0000256" key="1">
    <source>
        <dbReference type="SAM" id="Phobius"/>
    </source>
</evidence>
<keyword evidence="1" id="KW-1133">Transmembrane helix</keyword>
<accession>A0ABQ4WQI9</accession>
<feature type="transmembrane region" description="Helical" evidence="1">
    <location>
        <begin position="67"/>
        <end position="83"/>
    </location>
</feature>
<sequence length="153" mass="17599">MANFLASMDVGYGTNSLLKQWKESYEDEEYDYDPYDDDMYEGQDIPGKIQDICDNLDIKVRGRKKKLVFCFLLYLSLFVHILKEVVLPINGDLVKPSSIETLPTYRLMVIYTLVVYLSNYPKESGRYLLNYLGSGSRFDTAYPRIGYGVLGIS</sequence>
<organism evidence="2 3">
    <name type="scientific">Tanacetum coccineum</name>
    <dbReference type="NCBI Taxonomy" id="301880"/>
    <lineage>
        <taxon>Eukaryota</taxon>
        <taxon>Viridiplantae</taxon>
        <taxon>Streptophyta</taxon>
        <taxon>Embryophyta</taxon>
        <taxon>Tracheophyta</taxon>
        <taxon>Spermatophyta</taxon>
        <taxon>Magnoliopsida</taxon>
        <taxon>eudicotyledons</taxon>
        <taxon>Gunneridae</taxon>
        <taxon>Pentapetalae</taxon>
        <taxon>asterids</taxon>
        <taxon>campanulids</taxon>
        <taxon>Asterales</taxon>
        <taxon>Asteraceae</taxon>
        <taxon>Asteroideae</taxon>
        <taxon>Anthemideae</taxon>
        <taxon>Anthemidinae</taxon>
        <taxon>Tanacetum</taxon>
    </lineage>
</organism>
<dbReference type="Proteomes" id="UP001151760">
    <property type="component" value="Unassembled WGS sequence"/>
</dbReference>
<protein>
    <submittedName>
        <fullName evidence="2">Uncharacterized protein</fullName>
    </submittedName>
</protein>
<name>A0ABQ4WQI9_9ASTR</name>
<keyword evidence="1" id="KW-0472">Membrane</keyword>
<feature type="transmembrane region" description="Helical" evidence="1">
    <location>
        <begin position="103"/>
        <end position="120"/>
    </location>
</feature>
<keyword evidence="3" id="KW-1185">Reference proteome</keyword>
<reference evidence="2" key="1">
    <citation type="journal article" date="2022" name="Int. J. Mol. Sci.">
        <title>Draft Genome of Tanacetum Coccineum: Genomic Comparison of Closely Related Tanacetum-Family Plants.</title>
        <authorList>
            <person name="Yamashiro T."/>
            <person name="Shiraishi A."/>
            <person name="Nakayama K."/>
            <person name="Satake H."/>
        </authorList>
    </citation>
    <scope>NUCLEOTIDE SEQUENCE</scope>
</reference>
<evidence type="ECO:0000313" key="3">
    <source>
        <dbReference type="Proteomes" id="UP001151760"/>
    </source>
</evidence>
<gene>
    <name evidence="2" type="ORF">Tco_0628511</name>
</gene>
<comment type="caution">
    <text evidence="2">The sequence shown here is derived from an EMBL/GenBank/DDBJ whole genome shotgun (WGS) entry which is preliminary data.</text>
</comment>
<reference evidence="2" key="2">
    <citation type="submission" date="2022-01" db="EMBL/GenBank/DDBJ databases">
        <authorList>
            <person name="Yamashiro T."/>
            <person name="Shiraishi A."/>
            <person name="Satake H."/>
            <person name="Nakayama K."/>
        </authorList>
    </citation>
    <scope>NUCLEOTIDE SEQUENCE</scope>
</reference>
<proteinExistence type="predicted"/>
<evidence type="ECO:0000313" key="2">
    <source>
        <dbReference type="EMBL" id="GJS55149.1"/>
    </source>
</evidence>